<dbReference type="Gene3D" id="1.20.5.300">
    <property type="match status" value="1"/>
</dbReference>
<dbReference type="Proteomes" id="UP000078446">
    <property type="component" value="Unassembled WGS sequence"/>
</dbReference>
<comment type="caution">
    <text evidence="2">The sequence shown here is derived from an EMBL/GenBank/DDBJ whole genome shotgun (WGS) entry which is preliminary data.</text>
</comment>
<evidence type="ECO:0000313" key="5">
    <source>
        <dbReference type="Proteomes" id="UP000078446"/>
    </source>
</evidence>
<keyword evidence="4" id="KW-1185">Reference proteome</keyword>
<evidence type="ECO:0000313" key="3">
    <source>
        <dbReference type="EMBL" id="OAU99934.1"/>
    </source>
</evidence>
<dbReference type="EMBL" id="LXHE01000017">
    <property type="protein sequence ID" value="OAU99934.1"/>
    <property type="molecule type" value="Genomic_DNA"/>
</dbReference>
<accession>A0A198UHN3</accession>
<organism evidence="2 4">
    <name type="scientific">Moraxella catarrhalis</name>
    <name type="common">Branhamella catarrhalis</name>
    <dbReference type="NCBI Taxonomy" id="480"/>
    <lineage>
        <taxon>Bacteria</taxon>
        <taxon>Pseudomonadati</taxon>
        <taxon>Pseudomonadota</taxon>
        <taxon>Gammaproteobacteria</taxon>
        <taxon>Moraxellales</taxon>
        <taxon>Moraxellaceae</taxon>
        <taxon>Moraxella</taxon>
    </lineage>
</organism>
<dbReference type="EMBL" id="LXHC01000028">
    <property type="protein sequence ID" value="OAU94742.1"/>
    <property type="molecule type" value="Genomic_DNA"/>
</dbReference>
<dbReference type="AlphaFoldDB" id="A0A198UHN3"/>
<gene>
    <name evidence="3" type="ORF">AO382_1729</name>
    <name evidence="2" type="ORF">AO384_2099</name>
</gene>
<sequence length="73" mass="8479">MSKINDSALVELQTRISFLEDTCDRLSEIIARQDRELIDLQDQLKIIYQQIQTKTDDVGIAPFDVMADRPPHY</sequence>
<evidence type="ECO:0000313" key="4">
    <source>
        <dbReference type="Proteomes" id="UP000078228"/>
    </source>
</evidence>
<evidence type="ECO:0000313" key="2">
    <source>
        <dbReference type="EMBL" id="OAU94742.1"/>
    </source>
</evidence>
<proteinExistence type="predicted"/>
<protein>
    <submittedName>
        <fullName evidence="2">Uncharacterized protein</fullName>
    </submittedName>
</protein>
<feature type="coiled-coil region" evidence="1">
    <location>
        <begin position="9"/>
        <end position="50"/>
    </location>
</feature>
<dbReference type="Proteomes" id="UP000078228">
    <property type="component" value="Unassembled WGS sequence"/>
</dbReference>
<reference evidence="4 5" key="1">
    <citation type="journal article" date="2016" name="Genome Biol. Evol.">
        <title>Comparative Genomic Analyses of the Moraxella catarrhalis Serosensitive and Seroresistant Lineages Demonstrate Their Independent Evolution.</title>
        <authorList>
            <person name="Earl J.P."/>
            <person name="de Vries S.P."/>
            <person name="Ahmed A."/>
            <person name="Powell E."/>
            <person name="Schultz M.P."/>
            <person name="Hermans P.W."/>
            <person name="Hill D.J."/>
            <person name="Zhou Z."/>
            <person name="Constantinidou C.I."/>
            <person name="Hu F.Z."/>
            <person name="Bootsma H.J."/>
            <person name="Ehrlich G.D."/>
        </authorList>
    </citation>
    <scope>NUCLEOTIDE SEQUENCE [LARGE SCALE GENOMIC DNA]</scope>
    <source>
        <strain evidence="2 4">Z7542</strain>
        <strain evidence="3 5">Z7574</strain>
    </source>
</reference>
<keyword evidence="1" id="KW-0175">Coiled coil</keyword>
<name>A0A198UHN3_MORCA</name>
<dbReference type="InterPro" id="IPR007236">
    <property type="entry name" value="SlyX"/>
</dbReference>
<dbReference type="OrthoDB" id="6703068at2"/>
<dbReference type="Pfam" id="PF04102">
    <property type="entry name" value="SlyX"/>
    <property type="match status" value="1"/>
</dbReference>
<dbReference type="PATRIC" id="fig|480.236.peg.1003"/>
<evidence type="ECO:0000256" key="1">
    <source>
        <dbReference type="SAM" id="Coils"/>
    </source>
</evidence>
<dbReference type="RefSeq" id="WP_064609921.1">
    <property type="nucleotide sequence ID" value="NZ_LXHB01000019.1"/>
</dbReference>